<feature type="compositionally biased region" description="Acidic residues" evidence="2">
    <location>
        <begin position="501"/>
        <end position="564"/>
    </location>
</feature>
<evidence type="ECO:0000256" key="2">
    <source>
        <dbReference type="SAM" id="MobiDB-lite"/>
    </source>
</evidence>
<proteinExistence type="predicted"/>
<dbReference type="AlphaFoldDB" id="A0A0V1MWB5"/>
<name>A0A0V1MWB5_9BILA</name>
<comment type="caution">
    <text evidence="3">The sequence shown here is derived from an EMBL/GenBank/DDBJ whole genome shotgun (WGS) entry which is preliminary data.</text>
</comment>
<dbReference type="Proteomes" id="UP000054843">
    <property type="component" value="Unassembled WGS sequence"/>
</dbReference>
<feature type="compositionally biased region" description="Basic and acidic residues" evidence="2">
    <location>
        <begin position="428"/>
        <end position="451"/>
    </location>
</feature>
<keyword evidence="4" id="KW-1185">Reference proteome</keyword>
<evidence type="ECO:0008006" key="5">
    <source>
        <dbReference type="Google" id="ProtNLM"/>
    </source>
</evidence>
<evidence type="ECO:0000256" key="1">
    <source>
        <dbReference type="SAM" id="Coils"/>
    </source>
</evidence>
<protein>
    <recommendedName>
        <fullName evidence="5">Replicase polyprotein 1a</fullName>
    </recommendedName>
</protein>
<feature type="compositionally biased region" description="Acidic residues" evidence="2">
    <location>
        <begin position="824"/>
        <end position="841"/>
    </location>
</feature>
<evidence type="ECO:0000313" key="4">
    <source>
        <dbReference type="Proteomes" id="UP000054843"/>
    </source>
</evidence>
<feature type="compositionally biased region" description="Low complexity" evidence="2">
    <location>
        <begin position="333"/>
        <end position="349"/>
    </location>
</feature>
<sequence>MDRLLNKVDPKALVVETMKEVEEAASTALSDKFQWDHHSLFNLDTEQKSNFLKLKELESLNALKCQLIKNKELLLQNLKNEQKLIAEEFKPTQPDSTIAVTEPNSTSSDAVQLETDTTVQWLTAFDEVCQLINEEETLRNHIHDLERSKNEITTRLKFKRERVELLELYLKIRKRKNTLNLRKNQEKKENKSKPNAEDVNFEKRQQRLLACVEKYDTLLKLQEESKLKSQQKKELSKQYADLLFEVQESKGWRNKGPLVSRMMRCIMGCREDIRNFLKSKSKLNGEESDLEDEIDPQTPWLTKKEKIAMQVEKMDESSSVASTERNENLNVVSSTESNTASNSSPSTSSETEDFIKNYYKSYKNLIRLPMDAPFLKQMKSIAYQIAKQHILAKKINAQLQKFFKLFPEFEKIYNSVNLDGDVGVPEVDKGEVDKESGFEKQSAEVNEEKSLPTEAVLSSDKVHVEDAEIATDVQYEEEGSEEVGEEKVDEEEIGEEKVDEKEVDEEEYEGEDKVDEEKVDEEEDSEDVGEEKVDEEEYEGEEKVDEEEVGEEKVDEEEDSEDVGEEKVNKEEVCEEKVDEDDEIEVDEEEEANFASQLQGDSDFSDNDGLLIDSDEKYHELEVDSNQFMEMDEATGENWLLNVGTANYDEADSAVGDVAFVIQENDNGEEVITLIDDTDEYVIDDSDNTQYHDQQFVYADSVYMLPDTDNEFHGYYVENQLEQPMPEYIEHYENEPMLSQAPDELYCDDPMLSAESTTLVYYESGLNDDDMNLNQYYFETDNNEQYALFSNYNTDNSDGYVIDSEWVGTADEECLEQQYPDFGILEEESSESEEQQGEDQI</sequence>
<reference evidence="3 4" key="1">
    <citation type="submission" date="2015-01" db="EMBL/GenBank/DDBJ databases">
        <title>Evolution of Trichinella species and genotypes.</title>
        <authorList>
            <person name="Korhonen P.K."/>
            <person name="Edoardo P."/>
            <person name="Giuseppe L.R."/>
            <person name="Gasser R.B."/>
        </authorList>
    </citation>
    <scope>NUCLEOTIDE SEQUENCE [LARGE SCALE GENOMIC DNA]</scope>
    <source>
        <strain evidence="3">ISS1980</strain>
    </source>
</reference>
<keyword evidence="1" id="KW-0175">Coiled coil</keyword>
<feature type="coiled-coil region" evidence="1">
    <location>
        <begin position="131"/>
        <end position="162"/>
    </location>
</feature>
<organism evidence="3 4">
    <name type="scientific">Trichinella papuae</name>
    <dbReference type="NCBI Taxonomy" id="268474"/>
    <lineage>
        <taxon>Eukaryota</taxon>
        <taxon>Metazoa</taxon>
        <taxon>Ecdysozoa</taxon>
        <taxon>Nematoda</taxon>
        <taxon>Enoplea</taxon>
        <taxon>Dorylaimia</taxon>
        <taxon>Trichinellida</taxon>
        <taxon>Trichinellidae</taxon>
        <taxon>Trichinella</taxon>
    </lineage>
</organism>
<feature type="compositionally biased region" description="Polar residues" evidence="2">
    <location>
        <begin position="317"/>
        <end position="332"/>
    </location>
</feature>
<gene>
    <name evidence="3" type="ORF">T10_6155</name>
</gene>
<dbReference type="OrthoDB" id="5919834at2759"/>
<feature type="compositionally biased region" description="Basic and acidic residues" evidence="2">
    <location>
        <begin position="565"/>
        <end position="576"/>
    </location>
</feature>
<feature type="region of interest" description="Disordered" evidence="2">
    <location>
        <begin position="428"/>
        <end position="607"/>
    </location>
</feature>
<evidence type="ECO:0000313" key="3">
    <source>
        <dbReference type="EMBL" id="KRZ75919.1"/>
    </source>
</evidence>
<feature type="compositionally biased region" description="Acidic residues" evidence="2">
    <location>
        <begin position="577"/>
        <end position="592"/>
    </location>
</feature>
<accession>A0A0V1MWB5</accession>
<dbReference type="EMBL" id="JYDO01000033">
    <property type="protein sequence ID" value="KRZ75919.1"/>
    <property type="molecule type" value="Genomic_DNA"/>
</dbReference>
<feature type="compositionally biased region" description="Acidic residues" evidence="2">
    <location>
        <begin position="474"/>
        <end position="494"/>
    </location>
</feature>
<feature type="region of interest" description="Disordered" evidence="2">
    <location>
        <begin position="822"/>
        <end position="841"/>
    </location>
</feature>
<dbReference type="STRING" id="268474.A0A0V1MWB5"/>
<feature type="region of interest" description="Disordered" evidence="2">
    <location>
        <begin position="312"/>
        <end position="350"/>
    </location>
</feature>